<feature type="compositionally biased region" description="Basic and acidic residues" evidence="1">
    <location>
        <begin position="313"/>
        <end position="328"/>
    </location>
</feature>
<dbReference type="PANTHER" id="PTHR21450:SF39">
    <property type="entry name" value="BZIP TRANSCRIPTION FACTOR"/>
    <property type="match status" value="1"/>
</dbReference>
<proteinExistence type="predicted"/>
<feature type="region of interest" description="Disordered" evidence="1">
    <location>
        <begin position="1519"/>
        <end position="1549"/>
    </location>
</feature>
<feature type="region of interest" description="Disordered" evidence="1">
    <location>
        <begin position="857"/>
        <end position="877"/>
    </location>
</feature>
<evidence type="ECO:0000259" key="3">
    <source>
        <dbReference type="Pfam" id="PF04783"/>
    </source>
</evidence>
<sequence>MGASSSKMEEDKALQLCRERKKFVRLALDGRCSLAAAHVSYIQSLKNIGTALIKFSEPEAPVESSLYTSTNATPEPLPLTERAISRLSFSSSSISQRVDAPETFSPTPSPPSSSKFQVNHMRFSSISSKKVEEKPHVSVIGTVTSSSTPQNATPRFTERSETPASEDSSLPAGTPHWDFFGLFNPIDHQFSFQEGKEMHLDARHGDDVAKLRVEEGIPELEDDEEMASSHGNEGSHVSEDEFDDEPTTETLVQRFENRNRVNECIQANSLPVTTKHVTGDSASEVELVNDEKGNSPHLSPPKTAPAVDLPPPEIHKPEHEENDSENKVCPKNFFSSIKDIEVLFNKASESGREVPRMLEANKFHFRPIFPGKENGSMVSSYLKACFSCGEDPSQLPEEPAQNSVKYLTWHRTTSSRSSSNILGANSKDDMEDHVNNLFDTSCMISGSHASTLDRLYAWEKKLYDEVKASEIVRKEYDTKCKILRHLESQGEKTSTIDKTRAIVKDLHSRIIVSIHRIYSISKRIEELRDKELQPQLEELIEGLSRMWEVMFECHMLQFQIMSATYHNSHARITMHSELHRQIIAYLEDELHFLSSNLTGWIEAQKSYLEALTGWLQKCVSLQQKSSKRKRMPQSEVLRYYGPPIYATCYVWLEKLGKLPIKDVTDSIKSLAADTARFLPHQDKNERKGVNHRRMPAWKDDIVGESSNNLLSDDISEDWVSGFDRFRASLTRFLGQLNSLSSSSVKMYAELRQDIQNAKSSYHRWNSQSQNVRPFPLPKEVKRFVRLALDGRCSLAAAHVSYIQSLKNIGTALIKFSEPEAPVESSLYTSTNATPEPLPLTERAISRLSFSSSSISQRVDAPETFSPTPSPPSSSKFQVNHMRFSSISSKKVEEKPHVSVIGTVTSSSTPQNATPRFTERSETPASEDSSLPAGTPHWDFFGLFNPIDHQFSFQEGKEMHLDARHGDDVAKLRVEEGIPELEDDEEMASSHGNEGSHVSEDEFDDEPTTETLVQRFENRNRVNECIQANSLPVTTKHVTGDSASEVELVNDEKGNSPHLSPPKTAPAVDLPPPEIHKPEHEENDSENKVCPKNFFSSIKDIEVLFNKASESGREVPRMLEANKFHFRPIFPGKENGSMVSSYLKACFSCGEDPSQLPEEPAQNSVKYLTWHRTTSSRSSSNILGANSKDDMEDHVNNLFDTSCMISGSHASTLDRLYAWEKKLYDEVKASEIVRKEYDTKCKILRHLESQGEKTSTIDKTRAIVKDLHSRIIVSIHRIYSISKRIEELRDKELQPQLEELIEGLSRMWEVMFECHMLQFQIMSATYHNSHARITMHSELHRQIIAYLEDELHFLSSNLTGWIEAQKSYLEALTGWLQKCVSLQQKSSKRKRMPQSEVLRYYGPPIYATCYVWLEKLGKLPIKDVTDSIKSLAADTARFLPHQDKNERKGVNHRRMPAWKDDIVGESSNNLLSDDISEDWVSGFDRFRASLTRFLGQLNSLSSSSVKMYAELRQDIQNAKSSYHRWNSQSQNGKLNSQSQEDQSKSQSQVD</sequence>
<keyword evidence="5" id="KW-1185">Reference proteome</keyword>
<feature type="region of interest" description="Disordered" evidence="1">
    <location>
        <begin position="97"/>
        <end position="116"/>
    </location>
</feature>
<evidence type="ECO:0000313" key="5">
    <source>
        <dbReference type="Proteomes" id="UP000188354"/>
    </source>
</evidence>
<dbReference type="PANTHER" id="PTHR21450">
    <property type="entry name" value="PROTEIN ALTERED PHOSPHATE STARVATION RESPONSE 1"/>
    <property type="match status" value="1"/>
</dbReference>
<evidence type="ECO:0008006" key="6">
    <source>
        <dbReference type="Google" id="ProtNLM"/>
    </source>
</evidence>
<feature type="region of interest" description="Disordered" evidence="1">
    <location>
        <begin position="899"/>
        <end position="932"/>
    </location>
</feature>
<feature type="compositionally biased region" description="Pro residues" evidence="1">
    <location>
        <begin position="298"/>
        <end position="312"/>
    </location>
</feature>
<evidence type="ECO:0000256" key="1">
    <source>
        <dbReference type="SAM" id="MobiDB-lite"/>
    </source>
</evidence>
<feature type="region of interest" description="Disordered" evidence="1">
    <location>
        <begin position="1048"/>
        <end position="1088"/>
    </location>
</feature>
<dbReference type="Proteomes" id="UP000188354">
    <property type="component" value="Chromosome LG02"/>
</dbReference>
<feature type="compositionally biased region" description="Pro residues" evidence="1">
    <location>
        <begin position="1058"/>
        <end position="1072"/>
    </location>
</feature>
<feature type="region of interest" description="Disordered" evidence="1">
    <location>
        <begin position="979"/>
        <end position="1008"/>
    </location>
</feature>
<feature type="compositionally biased region" description="Polar residues" evidence="1">
    <location>
        <begin position="1519"/>
        <end position="1534"/>
    </location>
</feature>
<evidence type="ECO:0000313" key="4">
    <source>
        <dbReference type="EMBL" id="OIW16258.1"/>
    </source>
</evidence>
<feature type="domain" description="DUF632" evidence="2">
    <location>
        <begin position="1094"/>
        <end position="1433"/>
    </location>
</feature>
<feature type="region of interest" description="Disordered" evidence="1">
    <location>
        <begin position="288"/>
        <end position="328"/>
    </location>
</feature>
<feature type="compositionally biased region" description="Low complexity" evidence="1">
    <location>
        <begin position="1535"/>
        <end position="1549"/>
    </location>
</feature>
<dbReference type="Gramene" id="OIW16258">
    <property type="protein sequence ID" value="OIW16258"/>
    <property type="gene ID" value="TanjilG_18973"/>
</dbReference>
<dbReference type="STRING" id="3871.A0A4P1RRV8"/>
<feature type="compositionally biased region" description="Low complexity" evidence="1">
    <location>
        <begin position="139"/>
        <end position="148"/>
    </location>
</feature>
<feature type="compositionally biased region" description="Basic and acidic residues" evidence="1">
    <location>
        <begin position="1073"/>
        <end position="1088"/>
    </location>
</feature>
<feature type="region of interest" description="Disordered" evidence="1">
    <location>
        <begin position="219"/>
        <end position="248"/>
    </location>
</feature>
<dbReference type="Pfam" id="PF04783">
    <property type="entry name" value="DUF630"/>
    <property type="match status" value="2"/>
</dbReference>
<dbReference type="InterPro" id="IPR006868">
    <property type="entry name" value="DUF630"/>
</dbReference>
<dbReference type="Pfam" id="PF04782">
    <property type="entry name" value="DUF632"/>
    <property type="match status" value="2"/>
</dbReference>
<evidence type="ECO:0000259" key="2">
    <source>
        <dbReference type="Pfam" id="PF04782"/>
    </source>
</evidence>
<name>A0A4P1RRV8_LUPAN</name>
<protein>
    <recommendedName>
        <fullName evidence="6">DUF632 domain-containing protein</fullName>
    </recommendedName>
</protein>
<feature type="domain" description="DUF632" evidence="2">
    <location>
        <begin position="334"/>
        <end position="673"/>
    </location>
</feature>
<feature type="domain" description="DUF630" evidence="3">
    <location>
        <begin position="778"/>
        <end position="819"/>
    </location>
</feature>
<feature type="region of interest" description="Disordered" evidence="1">
    <location>
        <begin position="139"/>
        <end position="172"/>
    </location>
</feature>
<organism evidence="4 5">
    <name type="scientific">Lupinus angustifolius</name>
    <name type="common">Narrow-leaved blue lupine</name>
    <dbReference type="NCBI Taxonomy" id="3871"/>
    <lineage>
        <taxon>Eukaryota</taxon>
        <taxon>Viridiplantae</taxon>
        <taxon>Streptophyta</taxon>
        <taxon>Embryophyta</taxon>
        <taxon>Tracheophyta</taxon>
        <taxon>Spermatophyta</taxon>
        <taxon>Magnoliopsida</taxon>
        <taxon>eudicotyledons</taxon>
        <taxon>Gunneridae</taxon>
        <taxon>Pentapetalae</taxon>
        <taxon>rosids</taxon>
        <taxon>fabids</taxon>
        <taxon>Fabales</taxon>
        <taxon>Fabaceae</taxon>
        <taxon>Papilionoideae</taxon>
        <taxon>50 kb inversion clade</taxon>
        <taxon>genistoids sensu lato</taxon>
        <taxon>core genistoids</taxon>
        <taxon>Genisteae</taxon>
        <taxon>Lupinus</taxon>
    </lineage>
</organism>
<accession>A0A4P1RRV8</accession>
<dbReference type="InterPro" id="IPR006867">
    <property type="entry name" value="DUF632"/>
</dbReference>
<reference evidence="4 5" key="1">
    <citation type="journal article" date="2017" name="Plant Biotechnol. J.">
        <title>A comprehensive draft genome sequence for lupin (Lupinus angustifolius), an emerging health food: insights into plant-microbe interactions and legume evolution.</title>
        <authorList>
            <person name="Hane J.K."/>
            <person name="Ming Y."/>
            <person name="Kamphuis L.G."/>
            <person name="Nelson M.N."/>
            <person name="Garg G."/>
            <person name="Atkins C.A."/>
            <person name="Bayer P.E."/>
            <person name="Bravo A."/>
            <person name="Bringans S."/>
            <person name="Cannon S."/>
            <person name="Edwards D."/>
            <person name="Foley R."/>
            <person name="Gao L.L."/>
            <person name="Harrison M.J."/>
            <person name="Huang W."/>
            <person name="Hurgobin B."/>
            <person name="Li S."/>
            <person name="Liu C.W."/>
            <person name="McGrath A."/>
            <person name="Morahan G."/>
            <person name="Murray J."/>
            <person name="Weller J."/>
            <person name="Jian J."/>
            <person name="Singh K.B."/>
        </authorList>
    </citation>
    <scope>NUCLEOTIDE SEQUENCE [LARGE SCALE GENOMIC DNA]</scope>
    <source>
        <strain evidence="5">cv. Tanjil</strain>
        <tissue evidence="4">Whole plant</tissue>
    </source>
</reference>
<feature type="domain" description="DUF630" evidence="3">
    <location>
        <begin position="1"/>
        <end position="59"/>
    </location>
</feature>
<feature type="compositionally biased region" description="Low complexity" evidence="1">
    <location>
        <begin position="899"/>
        <end position="908"/>
    </location>
</feature>
<gene>
    <name evidence="4" type="ORF">TanjilG_18973</name>
</gene>
<dbReference type="EMBL" id="CM007362">
    <property type="protein sequence ID" value="OIW16258.1"/>
    <property type="molecule type" value="Genomic_DNA"/>
</dbReference>